<evidence type="ECO:0000256" key="5">
    <source>
        <dbReference type="ARBA" id="ARBA00023136"/>
    </source>
</evidence>
<feature type="compositionally biased region" description="Basic and acidic residues" evidence="6">
    <location>
        <begin position="1"/>
        <end position="24"/>
    </location>
</feature>
<dbReference type="InterPro" id="IPR020846">
    <property type="entry name" value="MFS_dom"/>
</dbReference>
<evidence type="ECO:0000259" key="8">
    <source>
        <dbReference type="PROSITE" id="PS50850"/>
    </source>
</evidence>
<dbReference type="PANTHER" id="PTHR48022:SF79">
    <property type="entry name" value="LACTOSE PERMEASE, PUTATIVE (AFU_ORTHOLOGUE AFUA_6G01860)-RELATED"/>
    <property type="match status" value="1"/>
</dbReference>
<dbReference type="PROSITE" id="PS50850">
    <property type="entry name" value="MFS"/>
    <property type="match status" value="1"/>
</dbReference>
<evidence type="ECO:0000256" key="6">
    <source>
        <dbReference type="SAM" id="MobiDB-lite"/>
    </source>
</evidence>
<dbReference type="InterPro" id="IPR050360">
    <property type="entry name" value="MFS_Sugar_Transporters"/>
</dbReference>
<dbReference type="EMBL" id="NHYD01003424">
    <property type="protein sequence ID" value="PPQ78233.1"/>
    <property type="molecule type" value="Genomic_DNA"/>
</dbReference>
<dbReference type="InParanoid" id="A0A409WIA0"/>
<dbReference type="GO" id="GO:0016020">
    <property type="term" value="C:membrane"/>
    <property type="evidence" value="ECO:0007669"/>
    <property type="project" value="UniProtKB-SubCell"/>
</dbReference>
<comment type="caution">
    <text evidence="9">The sequence shown here is derived from an EMBL/GenBank/DDBJ whole genome shotgun (WGS) entry which is preliminary data.</text>
</comment>
<gene>
    <name evidence="9" type="ORF">CVT25_015552</name>
</gene>
<dbReference type="GO" id="GO:0005351">
    <property type="term" value="F:carbohydrate:proton symporter activity"/>
    <property type="evidence" value="ECO:0007669"/>
    <property type="project" value="TreeGrafter"/>
</dbReference>
<dbReference type="InterPro" id="IPR036259">
    <property type="entry name" value="MFS_trans_sf"/>
</dbReference>
<evidence type="ECO:0000256" key="4">
    <source>
        <dbReference type="ARBA" id="ARBA00022989"/>
    </source>
</evidence>
<evidence type="ECO:0000313" key="10">
    <source>
        <dbReference type="Proteomes" id="UP000283269"/>
    </source>
</evidence>
<feature type="transmembrane region" description="Helical" evidence="7">
    <location>
        <begin position="230"/>
        <end position="251"/>
    </location>
</feature>
<keyword evidence="5 7" id="KW-0472">Membrane</keyword>
<dbReference type="Proteomes" id="UP000283269">
    <property type="component" value="Unassembled WGS sequence"/>
</dbReference>
<feature type="transmembrane region" description="Helical" evidence="7">
    <location>
        <begin position="513"/>
        <end position="533"/>
    </location>
</feature>
<evidence type="ECO:0000256" key="2">
    <source>
        <dbReference type="ARBA" id="ARBA00010992"/>
    </source>
</evidence>
<feature type="transmembrane region" description="Helical" evidence="7">
    <location>
        <begin position="484"/>
        <end position="507"/>
    </location>
</feature>
<dbReference type="OrthoDB" id="6133115at2759"/>
<keyword evidence="3 7" id="KW-0812">Transmembrane</keyword>
<organism evidence="9 10">
    <name type="scientific">Psilocybe cyanescens</name>
    <dbReference type="NCBI Taxonomy" id="93625"/>
    <lineage>
        <taxon>Eukaryota</taxon>
        <taxon>Fungi</taxon>
        <taxon>Dikarya</taxon>
        <taxon>Basidiomycota</taxon>
        <taxon>Agaricomycotina</taxon>
        <taxon>Agaricomycetes</taxon>
        <taxon>Agaricomycetidae</taxon>
        <taxon>Agaricales</taxon>
        <taxon>Agaricineae</taxon>
        <taxon>Strophariaceae</taxon>
        <taxon>Psilocybe</taxon>
    </lineage>
</organism>
<keyword evidence="10" id="KW-1185">Reference proteome</keyword>
<feature type="region of interest" description="Disordered" evidence="6">
    <location>
        <begin position="1"/>
        <end position="25"/>
    </location>
</feature>
<comment type="subcellular location">
    <subcellularLocation>
        <location evidence="1">Membrane</location>
        <topology evidence="1">Multi-pass membrane protein</topology>
    </subcellularLocation>
</comment>
<feature type="transmembrane region" description="Helical" evidence="7">
    <location>
        <begin position="176"/>
        <end position="193"/>
    </location>
</feature>
<reference evidence="9 10" key="1">
    <citation type="journal article" date="2018" name="Evol. Lett.">
        <title>Horizontal gene cluster transfer increased hallucinogenic mushroom diversity.</title>
        <authorList>
            <person name="Reynolds H.T."/>
            <person name="Vijayakumar V."/>
            <person name="Gluck-Thaler E."/>
            <person name="Korotkin H.B."/>
            <person name="Matheny P.B."/>
            <person name="Slot J.C."/>
        </authorList>
    </citation>
    <scope>NUCLEOTIDE SEQUENCE [LARGE SCALE GENOMIC DNA]</scope>
    <source>
        <strain evidence="9 10">2631</strain>
    </source>
</reference>
<dbReference type="Gene3D" id="1.20.1250.20">
    <property type="entry name" value="MFS general substrate transporter like domains"/>
    <property type="match status" value="1"/>
</dbReference>
<feature type="transmembrane region" description="Helical" evidence="7">
    <location>
        <begin position="60"/>
        <end position="78"/>
    </location>
</feature>
<evidence type="ECO:0000256" key="3">
    <source>
        <dbReference type="ARBA" id="ARBA00022692"/>
    </source>
</evidence>
<accession>A0A409WIA0</accession>
<dbReference type="Pfam" id="PF00083">
    <property type="entry name" value="Sugar_tr"/>
    <property type="match status" value="2"/>
</dbReference>
<evidence type="ECO:0000313" key="9">
    <source>
        <dbReference type="EMBL" id="PPQ78233.1"/>
    </source>
</evidence>
<dbReference type="PANTHER" id="PTHR48022">
    <property type="entry name" value="PLASTIDIC GLUCOSE TRANSPORTER 4"/>
    <property type="match status" value="1"/>
</dbReference>
<protein>
    <recommendedName>
        <fullName evidence="8">Major facilitator superfamily (MFS) profile domain-containing protein</fullName>
    </recommendedName>
</protein>
<sequence length="581" mass="63585">MSTHSPEKGSHKEVEDEKFHHPQDPETITQNVKVIQVANIDYAAALATGPQLKATSIRSIQLFLILLVAFMGSLSNGFDGSVMSAVNAMRQYLNYFGIEGEGGGVGTTTAIIFGIYSIGSIAGVVIAGPIADTYGRRGGMVRSNKNLFNSEADTMVVGAIIVTVAKGVGYLLGGRFVLGFGVAISTTAAPAYVVEMSPPQWRGRLTGLILNQDIAGITIATGRIEGTASWRIPLAIQIGPAAILLIFSFLLPESPRWLISVGRNDEARAILARYHGNDDPNAPLVLLEWKEYEEGVRLNASDKRWWDYSELFNNRNTRYRTFMMLLMGFFGQWSGNGLGNTGVTSQNKLLTLNFANTLVSASGAVLGTTLTDKVGRRTMWFWGTFACAGCTAKWGATGSNPSGANAAIAFICGSEVFFSEICSNTVETVLFGFVYSLTYTPLQALYPAECLDYNTRYAYFSVREDIYFNLNWLQRKGHGSLMEYSSYALAVSCASFVNTYAGPIALANITWRYYIVYIVWDLFECLVIWFCAVETKGRTLEELNEIFQDPNPVKASIRKHKLAIVDKGDVKEVVVADDGSL</sequence>
<dbReference type="InterPro" id="IPR005828">
    <property type="entry name" value="MFS_sugar_transport-like"/>
</dbReference>
<keyword evidence="4 7" id="KW-1133">Transmembrane helix</keyword>
<comment type="similarity">
    <text evidence="2">Belongs to the major facilitator superfamily. Sugar transporter (TC 2.A.1.1) family.</text>
</comment>
<proteinExistence type="inferred from homology"/>
<dbReference type="AlphaFoldDB" id="A0A409WIA0"/>
<dbReference type="SUPFAM" id="SSF103473">
    <property type="entry name" value="MFS general substrate transporter"/>
    <property type="match status" value="1"/>
</dbReference>
<evidence type="ECO:0000256" key="1">
    <source>
        <dbReference type="ARBA" id="ARBA00004141"/>
    </source>
</evidence>
<feature type="transmembrane region" description="Helical" evidence="7">
    <location>
        <begin position="110"/>
        <end position="131"/>
    </location>
</feature>
<dbReference type="STRING" id="93625.A0A409WIA0"/>
<name>A0A409WIA0_PSICY</name>
<evidence type="ECO:0000256" key="7">
    <source>
        <dbReference type="SAM" id="Phobius"/>
    </source>
</evidence>
<feature type="domain" description="Major facilitator superfamily (MFS) profile" evidence="8">
    <location>
        <begin position="65"/>
        <end position="581"/>
    </location>
</feature>